<reference evidence="1" key="1">
    <citation type="submission" date="2021-10" db="EMBL/GenBank/DDBJ databases">
        <title>Tropical sea cucumber genome reveals ecological adaptation and Cuvierian tubules defense mechanism.</title>
        <authorList>
            <person name="Chen T."/>
        </authorList>
    </citation>
    <scope>NUCLEOTIDE SEQUENCE</scope>
    <source>
        <strain evidence="1">Nanhai2018</strain>
        <tissue evidence="1">Muscle</tissue>
    </source>
</reference>
<evidence type="ECO:0000313" key="1">
    <source>
        <dbReference type="EMBL" id="KAJ8049388.1"/>
    </source>
</evidence>
<dbReference type="AlphaFoldDB" id="A0A9Q1CR66"/>
<sequence>MIFEDQKSVFKLNVGLGFFLRNIETCELRYYYASNNSKLFSEPFLIRNTSTLEHFNEALLAQDLLEHARLQRPNSKWVVESITNVTYFVYKIPDHPIGCVTIDLPDFVKSNKALVTLERNRNTGERYQDNLCLFRCLALYRGFSPKSLEKETKKLCTEYFRQDPNNFSGIPLKDLSKFEDMFKVNVVVYELIKHDGNVGDSTTDEMKDSKVCDSAGATTTARLVRRSLERYGNTLYVNLSGNHFSYISNIKMYTRSYLCSKCQKLWKDSNALLKHEMNCEGKGSKHKFPGGTKNSF</sequence>
<dbReference type="OrthoDB" id="5988713at2759"/>
<protein>
    <recommendedName>
        <fullName evidence="3">C2H2-type domain-containing protein</fullName>
    </recommendedName>
</protein>
<evidence type="ECO:0000313" key="2">
    <source>
        <dbReference type="Proteomes" id="UP001152320"/>
    </source>
</evidence>
<comment type="caution">
    <text evidence="1">The sequence shown here is derived from an EMBL/GenBank/DDBJ whole genome shotgun (WGS) entry which is preliminary data.</text>
</comment>
<dbReference type="Proteomes" id="UP001152320">
    <property type="component" value="Chromosome 1"/>
</dbReference>
<gene>
    <name evidence="1" type="ORF">HOLleu_02124</name>
</gene>
<name>A0A9Q1CR66_HOLLE</name>
<proteinExistence type="predicted"/>
<organism evidence="1 2">
    <name type="scientific">Holothuria leucospilota</name>
    <name type="common">Black long sea cucumber</name>
    <name type="synonym">Mertensiothuria leucospilota</name>
    <dbReference type="NCBI Taxonomy" id="206669"/>
    <lineage>
        <taxon>Eukaryota</taxon>
        <taxon>Metazoa</taxon>
        <taxon>Echinodermata</taxon>
        <taxon>Eleutherozoa</taxon>
        <taxon>Echinozoa</taxon>
        <taxon>Holothuroidea</taxon>
        <taxon>Aspidochirotacea</taxon>
        <taxon>Aspidochirotida</taxon>
        <taxon>Holothuriidae</taxon>
        <taxon>Holothuria</taxon>
    </lineage>
</organism>
<dbReference type="EMBL" id="JAIZAY010000001">
    <property type="protein sequence ID" value="KAJ8049388.1"/>
    <property type="molecule type" value="Genomic_DNA"/>
</dbReference>
<evidence type="ECO:0008006" key="3">
    <source>
        <dbReference type="Google" id="ProtNLM"/>
    </source>
</evidence>
<keyword evidence="2" id="KW-1185">Reference proteome</keyword>
<accession>A0A9Q1CR66</accession>